<dbReference type="Proteomes" id="UP000807769">
    <property type="component" value="Unassembled WGS sequence"/>
</dbReference>
<evidence type="ECO:0000313" key="1">
    <source>
        <dbReference type="EMBL" id="KAG1825439.1"/>
    </source>
</evidence>
<gene>
    <name evidence="1" type="ORF">BJ212DRAFT_1314018</name>
</gene>
<dbReference type="OrthoDB" id="6500128at2759"/>
<reference evidence="1" key="1">
    <citation type="journal article" date="2020" name="New Phytol.">
        <title>Comparative genomics reveals dynamic genome evolution in host specialist ectomycorrhizal fungi.</title>
        <authorList>
            <person name="Lofgren L.A."/>
            <person name="Nguyen N.H."/>
            <person name="Vilgalys R."/>
            <person name="Ruytinx J."/>
            <person name="Liao H.L."/>
            <person name="Branco S."/>
            <person name="Kuo A."/>
            <person name="LaButti K."/>
            <person name="Lipzen A."/>
            <person name="Andreopoulos W."/>
            <person name="Pangilinan J."/>
            <person name="Riley R."/>
            <person name="Hundley H."/>
            <person name="Na H."/>
            <person name="Barry K."/>
            <person name="Grigoriev I.V."/>
            <person name="Stajich J.E."/>
            <person name="Kennedy P.G."/>
        </authorList>
    </citation>
    <scope>NUCLEOTIDE SEQUENCE</scope>
    <source>
        <strain evidence="1">MN1</strain>
    </source>
</reference>
<proteinExistence type="predicted"/>
<name>A0A9P7EMI4_9AGAM</name>
<evidence type="ECO:0000313" key="2">
    <source>
        <dbReference type="Proteomes" id="UP000807769"/>
    </source>
</evidence>
<dbReference type="AlphaFoldDB" id="A0A9P7EMI4"/>
<keyword evidence="2" id="KW-1185">Reference proteome</keyword>
<protein>
    <submittedName>
        <fullName evidence="1">Uncharacterized protein</fullName>
    </submittedName>
</protein>
<dbReference type="GeneID" id="64628125"/>
<organism evidence="1 2">
    <name type="scientific">Suillus subaureus</name>
    <dbReference type="NCBI Taxonomy" id="48587"/>
    <lineage>
        <taxon>Eukaryota</taxon>
        <taxon>Fungi</taxon>
        <taxon>Dikarya</taxon>
        <taxon>Basidiomycota</taxon>
        <taxon>Agaricomycotina</taxon>
        <taxon>Agaricomycetes</taxon>
        <taxon>Agaricomycetidae</taxon>
        <taxon>Boletales</taxon>
        <taxon>Suillineae</taxon>
        <taxon>Suillaceae</taxon>
        <taxon>Suillus</taxon>
    </lineage>
</organism>
<dbReference type="EMBL" id="JABBWG010000002">
    <property type="protein sequence ID" value="KAG1825439.1"/>
    <property type="molecule type" value="Genomic_DNA"/>
</dbReference>
<accession>A0A9P7EMI4</accession>
<dbReference type="RefSeq" id="XP_041198692.1">
    <property type="nucleotide sequence ID" value="XM_041334108.1"/>
</dbReference>
<sequence>MRISFCESQAPVTPIAMLTQADVVCRYMDQTVQEQGTHDELMSKGGEYARMWNLQANAFT</sequence>
<comment type="caution">
    <text evidence="1">The sequence shown here is derived from an EMBL/GenBank/DDBJ whole genome shotgun (WGS) entry which is preliminary data.</text>
</comment>